<dbReference type="EMBL" id="ACVC01000035">
    <property type="protein sequence ID" value="EFO65249.1"/>
    <property type="molecule type" value="Genomic_DNA"/>
</dbReference>
<name>E1EWZ6_GIAIA</name>
<sequence length="391" mass="43508">MLDFKMGDKEDFLECLDMAIAAQALPATGHLDALADENDLFLYLKRVSTPADLLAGVSAFDLSVRTDDSLFGNKEFPRGTSALMYLLHTKKELIASTLLNWVMTEEGAAGRCLLGLQDSNGMSALMLAAQGGFLELVRSLAPYEACLQMHSEAHIKCSGTKPSSWVSGKTALMLAVEARHFDVALLLSTYESGMFFVLERHIRNTDRTKTVFIDYLFALDILESISQDSENDPYAKDLSDALDLDRWMRAAVTKDIARLIEMIPDFLGKANGLGQTATMIACCKDQVDSIRALIRYCPKQFRTLELSKHDVFDNNALCYATLMKSVACITLLSAYNEAHYQNLSLHRPDERNIASRWNGKGVMSCLEYAQSIGFCDAYPLLSEPLYPSRRL</sequence>
<dbReference type="SMART" id="SM00248">
    <property type="entry name" value="ANK"/>
    <property type="match status" value="3"/>
</dbReference>
<dbReference type="PANTHER" id="PTHR24120">
    <property type="entry name" value="GH07239P"/>
    <property type="match status" value="1"/>
</dbReference>
<dbReference type="AlphaFoldDB" id="E1EWZ6"/>
<evidence type="ECO:0000313" key="2">
    <source>
        <dbReference type="Proteomes" id="UP000008974"/>
    </source>
</evidence>
<reference evidence="1 2" key="1">
    <citation type="journal article" date="2010" name="BMC Genomics">
        <title>Genome analysis and comparative genomics of a Giardia intestinalis assemblage E isolate.</title>
        <authorList>
            <person name="Jerlstrom-Hultqvist J."/>
            <person name="Franzen O."/>
            <person name="Ankarklev J."/>
            <person name="Xu F."/>
            <person name="Nohynkova E."/>
            <person name="Andersson J.O."/>
            <person name="Svard S.G."/>
            <person name="Andersson B."/>
        </authorList>
    </citation>
    <scope>NUCLEOTIDE SEQUENCE [LARGE SCALE GENOMIC DNA]</scope>
    <source>
        <strain evidence="1 2">P15</strain>
    </source>
</reference>
<proteinExistence type="predicted"/>
<dbReference type="SUPFAM" id="SSF48403">
    <property type="entry name" value="Ankyrin repeat"/>
    <property type="match status" value="1"/>
</dbReference>
<protein>
    <submittedName>
        <fullName evidence="1">Uncharacterized protein</fullName>
    </submittedName>
</protein>
<dbReference type="OrthoDB" id="10249700at2759"/>
<dbReference type="InterPro" id="IPR002110">
    <property type="entry name" value="Ankyrin_rpt"/>
</dbReference>
<dbReference type="Pfam" id="PF12796">
    <property type="entry name" value="Ank_2"/>
    <property type="match status" value="1"/>
</dbReference>
<dbReference type="Gene3D" id="1.25.40.20">
    <property type="entry name" value="Ankyrin repeat-containing domain"/>
    <property type="match status" value="2"/>
</dbReference>
<dbReference type="InterPro" id="IPR036770">
    <property type="entry name" value="Ankyrin_rpt-contain_sf"/>
</dbReference>
<dbReference type="PANTHER" id="PTHR24120:SF4">
    <property type="entry name" value="GH07239P"/>
    <property type="match status" value="1"/>
</dbReference>
<evidence type="ECO:0000313" key="1">
    <source>
        <dbReference type="EMBL" id="EFO65249.1"/>
    </source>
</evidence>
<dbReference type="Proteomes" id="UP000008974">
    <property type="component" value="Unassembled WGS sequence"/>
</dbReference>
<organism evidence="1 2">
    <name type="scientific">Giardia intestinalis (strain P15)</name>
    <name type="common">Giardia lamblia</name>
    <dbReference type="NCBI Taxonomy" id="658858"/>
    <lineage>
        <taxon>Eukaryota</taxon>
        <taxon>Metamonada</taxon>
        <taxon>Diplomonadida</taxon>
        <taxon>Hexamitidae</taxon>
        <taxon>Giardiinae</taxon>
        <taxon>Giardia</taxon>
    </lineage>
</organism>
<accession>E1EWZ6</accession>
<comment type="caution">
    <text evidence="1">The sequence shown here is derived from an EMBL/GenBank/DDBJ whole genome shotgun (WGS) entry which is preliminary data.</text>
</comment>
<dbReference type="VEuPathDB" id="GiardiaDB:GLP15_126"/>
<dbReference type="OMA" id="MFFVLER"/>
<gene>
    <name evidence="1" type="ORF">GLP15_126</name>
</gene>